<dbReference type="FunFam" id="3.40.50.720:FF:000084">
    <property type="entry name" value="Short-chain dehydrogenase reductase"/>
    <property type="match status" value="1"/>
</dbReference>
<dbReference type="GO" id="GO:0016491">
    <property type="term" value="F:oxidoreductase activity"/>
    <property type="evidence" value="ECO:0007669"/>
    <property type="project" value="UniProtKB-KW"/>
</dbReference>
<name>A0A829WXT7_GLUOY</name>
<protein>
    <submittedName>
        <fullName evidence="3">Short-chain dehydrogenase</fullName>
    </submittedName>
</protein>
<keyword evidence="2" id="KW-0560">Oxidoreductase</keyword>
<dbReference type="PRINTS" id="PR00081">
    <property type="entry name" value="GDHRDH"/>
</dbReference>
<evidence type="ECO:0000256" key="1">
    <source>
        <dbReference type="ARBA" id="ARBA00006484"/>
    </source>
</evidence>
<dbReference type="InterPro" id="IPR036291">
    <property type="entry name" value="NAD(P)-bd_dom_sf"/>
</dbReference>
<dbReference type="PANTHER" id="PTHR24321:SF8">
    <property type="entry name" value="ESTRADIOL 17-BETA-DEHYDROGENASE 8-RELATED"/>
    <property type="match status" value="1"/>
</dbReference>
<dbReference type="PROSITE" id="PS00061">
    <property type="entry name" value="ADH_SHORT"/>
    <property type="match status" value="1"/>
</dbReference>
<evidence type="ECO:0000313" key="4">
    <source>
        <dbReference type="Proteomes" id="UP000484858"/>
    </source>
</evidence>
<evidence type="ECO:0000256" key="2">
    <source>
        <dbReference type="ARBA" id="ARBA00023002"/>
    </source>
</evidence>
<dbReference type="EMBL" id="BARJ01000010">
    <property type="protein sequence ID" value="GEM17561.1"/>
    <property type="molecule type" value="Genomic_DNA"/>
</dbReference>
<dbReference type="CDD" id="cd05233">
    <property type="entry name" value="SDR_c"/>
    <property type="match status" value="1"/>
</dbReference>
<reference evidence="3 4" key="1">
    <citation type="submission" date="2013-04" db="EMBL/GenBank/DDBJ databases">
        <title>Gluconobacter oxydans NBRC 3293 whole genome sequence.</title>
        <authorList>
            <person name="Matsutani M."/>
            <person name="Yakushi T."/>
            <person name="Matsushita K."/>
        </authorList>
    </citation>
    <scope>NUCLEOTIDE SEQUENCE [LARGE SCALE GENOMIC DNA]</scope>
    <source>
        <strain evidence="3 4">NBRC 3293</strain>
    </source>
</reference>
<dbReference type="AlphaFoldDB" id="A0A829WXT7"/>
<accession>A0A829WXT7</accession>
<dbReference type="InterPro" id="IPR020904">
    <property type="entry name" value="Sc_DH/Rdtase_CS"/>
</dbReference>
<dbReference type="Pfam" id="PF13561">
    <property type="entry name" value="adh_short_C2"/>
    <property type="match status" value="1"/>
</dbReference>
<evidence type="ECO:0000313" key="3">
    <source>
        <dbReference type="EMBL" id="GEM17561.1"/>
    </source>
</evidence>
<proteinExistence type="inferred from homology"/>
<dbReference type="PANTHER" id="PTHR24321">
    <property type="entry name" value="DEHYDROGENASES, SHORT CHAIN"/>
    <property type="match status" value="1"/>
</dbReference>
<dbReference type="InterPro" id="IPR002347">
    <property type="entry name" value="SDR_fam"/>
</dbReference>
<organism evidence="3 4">
    <name type="scientific">Gluconobacter oxydans NBRC 3293</name>
    <dbReference type="NCBI Taxonomy" id="1315969"/>
    <lineage>
        <taxon>Bacteria</taxon>
        <taxon>Pseudomonadati</taxon>
        <taxon>Pseudomonadota</taxon>
        <taxon>Alphaproteobacteria</taxon>
        <taxon>Acetobacterales</taxon>
        <taxon>Acetobacteraceae</taxon>
        <taxon>Gluconobacter</taxon>
    </lineage>
</organism>
<dbReference type="SUPFAM" id="SSF51735">
    <property type="entry name" value="NAD(P)-binding Rossmann-fold domains"/>
    <property type="match status" value="1"/>
</dbReference>
<gene>
    <name evidence="3" type="ORF">NBRC3293_2058</name>
</gene>
<dbReference type="Proteomes" id="UP000484858">
    <property type="component" value="Unassembled WGS sequence"/>
</dbReference>
<sequence length="269" mass="27779">MIRSLQMMSSTSQEVCVDPENTAGNFAGKVAIVTGAASGIGRATVELLHARGASVIAEDCDPGVNALARPGIVPLVGDVTEEDAARLAVATAVEQFGQLDILVNNAGIIINKLVVDMTLEDWDRIFAVNIRGVFLHSREAMRAMIPNGSGAIVNVGSYACFQIFPSIAAYAASKGALAQFTRTLAVEAIGHGIRVNAVGAGDSVTNILNHIHADGPSALADYGKHAPIGRAAQTEEIARVIAFLASDEASFMVGSIAMADGGKSVVLPA</sequence>
<comment type="similarity">
    <text evidence="1">Belongs to the short-chain dehydrogenases/reductases (SDR) family.</text>
</comment>
<dbReference type="PRINTS" id="PR00080">
    <property type="entry name" value="SDRFAMILY"/>
</dbReference>
<dbReference type="Gene3D" id="3.40.50.720">
    <property type="entry name" value="NAD(P)-binding Rossmann-like Domain"/>
    <property type="match status" value="1"/>
</dbReference>
<comment type="caution">
    <text evidence="3">The sequence shown here is derived from an EMBL/GenBank/DDBJ whole genome shotgun (WGS) entry which is preliminary data.</text>
</comment>